<evidence type="ECO:0000259" key="10">
    <source>
        <dbReference type="Pfam" id="PF05737"/>
    </source>
</evidence>
<evidence type="ECO:0000256" key="2">
    <source>
        <dbReference type="ARBA" id="ARBA00007257"/>
    </source>
</evidence>
<feature type="domain" description="SpaA-like prealbumin fold" evidence="11">
    <location>
        <begin position="873"/>
        <end position="958"/>
    </location>
</feature>
<evidence type="ECO:0000256" key="4">
    <source>
        <dbReference type="ARBA" id="ARBA00022525"/>
    </source>
</evidence>
<evidence type="ECO:0000256" key="8">
    <source>
        <dbReference type="SAM" id="Phobius"/>
    </source>
</evidence>
<feature type="domain" description="Collagen binding" evidence="10">
    <location>
        <begin position="736"/>
        <end position="849"/>
    </location>
</feature>
<dbReference type="Gene3D" id="2.60.40.10">
    <property type="entry name" value="Immunoglobulins"/>
    <property type="match status" value="9"/>
</dbReference>
<dbReference type="Pfam" id="PF17961">
    <property type="entry name" value="Big_8"/>
    <property type="match status" value="1"/>
</dbReference>
<feature type="domain" description="Collagen binding" evidence="10">
    <location>
        <begin position="587"/>
        <end position="711"/>
    </location>
</feature>
<reference evidence="13 14" key="1">
    <citation type="submission" date="2023-02" db="EMBL/GenBank/DDBJ databases">
        <title>A bacterium isolated from plastisphere.</title>
        <authorList>
            <person name="Sun Y."/>
        </authorList>
    </citation>
    <scope>NUCLEOTIDE SEQUENCE [LARGE SCALE GENOMIC DNA]</scope>
    <source>
        <strain evidence="14">a-1</strain>
    </source>
</reference>
<keyword evidence="4" id="KW-0964">Secreted</keyword>
<accession>A0ABY7WWT6</accession>
<feature type="domain" description="SpaA-like prealbumin fold" evidence="11">
    <location>
        <begin position="1055"/>
        <end position="1143"/>
    </location>
</feature>
<dbReference type="SUPFAM" id="SSF49478">
    <property type="entry name" value="Cna protein B-type domain"/>
    <property type="match status" value="9"/>
</dbReference>
<comment type="similarity">
    <text evidence="2">Belongs to the serine-aspartate repeat-containing protein (SDr) family.</text>
</comment>
<dbReference type="InterPro" id="IPR008456">
    <property type="entry name" value="Collagen-bd_dom"/>
</dbReference>
<feature type="transmembrane region" description="Helical" evidence="8">
    <location>
        <begin position="1745"/>
        <end position="1763"/>
    </location>
</feature>
<name>A0ABY7WWT6_9BACL</name>
<dbReference type="Proteomes" id="UP001213680">
    <property type="component" value="Chromosome"/>
</dbReference>
<dbReference type="EMBL" id="CP118099">
    <property type="protein sequence ID" value="WDH75340.1"/>
    <property type="molecule type" value="Genomic_DNA"/>
</dbReference>
<evidence type="ECO:0000256" key="3">
    <source>
        <dbReference type="ARBA" id="ARBA00022512"/>
    </source>
</evidence>
<evidence type="ECO:0000313" key="14">
    <source>
        <dbReference type="Proteomes" id="UP001213680"/>
    </source>
</evidence>
<feature type="region of interest" description="Disordered" evidence="7">
    <location>
        <begin position="1703"/>
        <end position="1728"/>
    </location>
</feature>
<dbReference type="PANTHER" id="PTHR36108:SF13">
    <property type="entry name" value="COLOSSIN-B-RELATED"/>
    <property type="match status" value="1"/>
</dbReference>
<evidence type="ECO:0000313" key="13">
    <source>
        <dbReference type="EMBL" id="WDH75340.1"/>
    </source>
</evidence>
<keyword evidence="3" id="KW-0134">Cell wall</keyword>
<feature type="domain" description="SDR-like Ig" evidence="12">
    <location>
        <begin position="73"/>
        <end position="157"/>
    </location>
</feature>
<keyword evidence="14" id="KW-1185">Reference proteome</keyword>
<dbReference type="Gene3D" id="2.60.40.740">
    <property type="match status" value="5"/>
</dbReference>
<feature type="chain" id="PRO_5046094364" evidence="9">
    <location>
        <begin position="27"/>
        <end position="1768"/>
    </location>
</feature>
<feature type="signal peptide" evidence="9">
    <location>
        <begin position="1"/>
        <end position="26"/>
    </location>
</feature>
<feature type="domain" description="SpaA-like prealbumin fold" evidence="11">
    <location>
        <begin position="1239"/>
        <end position="1326"/>
    </location>
</feature>
<keyword evidence="6" id="KW-0572">Peptidoglycan-anchor</keyword>
<feature type="domain" description="SpaA-like prealbumin fold" evidence="11">
    <location>
        <begin position="1515"/>
        <end position="1602"/>
    </location>
</feature>
<dbReference type="InterPro" id="IPR041033">
    <property type="entry name" value="SpaA_PFL_dom_1"/>
</dbReference>
<dbReference type="Pfam" id="PF17802">
    <property type="entry name" value="SpaA"/>
    <property type="match status" value="9"/>
</dbReference>
<feature type="domain" description="SpaA-like prealbumin fold" evidence="11">
    <location>
        <begin position="964"/>
        <end position="1051"/>
    </location>
</feature>
<dbReference type="PANTHER" id="PTHR36108">
    <property type="entry name" value="COLOSSIN-B-RELATED"/>
    <property type="match status" value="1"/>
</dbReference>
<dbReference type="Pfam" id="PF05737">
    <property type="entry name" value="Collagen_bind"/>
    <property type="match status" value="4"/>
</dbReference>
<gene>
    <name evidence="13" type="ORF">PTI97_10975</name>
</gene>
<evidence type="ECO:0000256" key="6">
    <source>
        <dbReference type="ARBA" id="ARBA00023088"/>
    </source>
</evidence>
<dbReference type="InterPro" id="IPR011252">
    <property type="entry name" value="Fibrogen-bd_dom1"/>
</dbReference>
<keyword evidence="8" id="KW-1133">Transmembrane helix</keyword>
<keyword evidence="8" id="KW-0472">Membrane</keyword>
<evidence type="ECO:0000256" key="1">
    <source>
        <dbReference type="ARBA" id="ARBA00004168"/>
    </source>
</evidence>
<feature type="domain" description="Collagen binding" evidence="10">
    <location>
        <begin position="331"/>
        <end position="440"/>
    </location>
</feature>
<dbReference type="InterPro" id="IPR041171">
    <property type="entry name" value="SDR_Ig"/>
</dbReference>
<protein>
    <submittedName>
        <fullName evidence="13">SpaA isopeptide-forming pilin-related protein</fullName>
    </submittedName>
</protein>
<dbReference type="RefSeq" id="WP_274356507.1">
    <property type="nucleotide sequence ID" value="NZ_CP118099.1"/>
</dbReference>
<evidence type="ECO:0000259" key="12">
    <source>
        <dbReference type="Pfam" id="PF17961"/>
    </source>
</evidence>
<sequence length="1768" mass="193025">MKRWLSMVLTILLVMQPFAVSRMAYAEGDPVITDPQPPDNPVMTITDNILDAYTIRTTTTENVEVSTVTTDSIVEINYDWSIPNGHSYTDGSTFTFQMPSELKVYDAVTNAPLNFNGQSMGTYSLALDGTATMKFNANVYKYSNIEGTIQALTQVRETTEISEERTVTITPIENKLSHTLPVGLKTPGKDITKAGVADRPYNPSSIEWTVELNKGLKQIEDARWTDAVPAGLAYRADSMEVTRLVMAMDGSVIREEPVTGLTVDTTNGLAIDFGTIQNAYRLTFITDIVDEEVATFNNVTNLEGTSFDKATASATVAAGRGTELEKRTDGYDDVTQTITWESDINFRQRNMGSLTVKDLFTDTHELDGLTLYEVTLDANGNIANRVAVPVTTSKITDTGLEGFTFDLPKNGTAYQLEYTTRAKNRVVSSGSVTNTIEVNGWKKSATQSIGQAVLRKTHKAPDYAAETIEWTLELNRDKRVMNNVVITDTFPNEGLTFIEDSLSISGLTKGTDYTVTPDANGFTINFNTQLTERHLITYQTAFDYRERLDANNTSFVNEATVDWVDEASNGRTVTTTDSVQPASNTRNNGFKGGTYNAVTKDITWKVGINYHEYATTNMTVTDTWEGTQVPDKDSFTVAKMTRGSGANAYSVDATPIPSSAYNVVWSETGFVLTFNDPTDDAYVITYDTNIDDTKIAPSYKNTAVVTDGATELGNLPATVTVRHGGEYNEKRGVQQGKLIAWTIDINFGQSSLQNVKLRDVPSNNQDILLDSVNVYETTVAANGTVTKAGKLSTDAYTVRAIQEMGEFELTFNNPIDRPYILEYDSYILAAVGTDITNDVYLTADEVSENTTTKQSKVRVARTSGMGTASGELGELTITKTDELSEKNLSGASFDLVDTGSGRTVRRGTTGTDGTLTFGRLLYGDYRLVETKAPDGYLIATASRNITIAKVKEATTVKNDTIRQDVELTKTSTSGKVLEGAEFTLYDASDNFVRQGLVTDKDGKITVKGLEPGMYYFIETKAPTGHLLDAKKHGFSIAKDQLATTKVSVQNQPFKSIEVTKVDWKTGLALPGAVFDLKDMNGNTLRTGLAADAFGVLLIEDLDLGTYQLVETKAPDGYVLPEKAYTFTVTLESDAVQTADVKNETMKRVKLTKVDKDTNATLQGAVFTLYNSKNEVVRDNVTTGADGTVVVDRLDIGTYTFVEKTAPTGYILDKTPHAFTVEYGQDVDEQITITNEQKKSVRLIKTDVINGSRLANATFSLYRQDGVLVEAGLKTDANGEILVDRLNPGDYYFQETIAPSGYMLDMTARPFTLVRGTNDVTEVRATNDSYKAVRMTKVDSETGDRLAGATFKLVNTFGTTIRDGLVTDATGEIFVGGLTPGSYAFIETKAPDGYLLDSKEHTFSVASRQAAPTTLTVTNEQKKSVRLTKTDVTTGDVLPGATFDLIDPSGDVVREGLVTDVSGEIFVRDLEPGDYAFVETKAPAGYILDTTKHEFTLTRGTNEVLAVDVTNDPYKSVRLVKTDSETGDVLSGATFKLLNGEGELVKEDLVTNKDGEIVVDGLVPGDYQFIETKAPNGYFLDETPYPFTFKRGDVEKTVTVDNDRIKTLLVKKVDEETGEPLEGATFTLTDATGKEITFTTDASGEGRVTDLMLGTYTLVETKAPFGYELDETPRTIRFERGDANEQQITVENTAEYFEFEETEIPGGAGGGGYDDADSESTLGAGGSKKPTLTERLPFLGGESTNGWLIGLVLLVIGIGFLWTTRRKTA</sequence>
<proteinExistence type="inferred from homology"/>
<comment type="subcellular location">
    <subcellularLocation>
        <location evidence="1">Secreted</location>
        <location evidence="1">Cell wall</location>
        <topology evidence="1">Peptidoglycan-anchor</topology>
    </subcellularLocation>
</comment>
<evidence type="ECO:0000259" key="11">
    <source>
        <dbReference type="Pfam" id="PF17802"/>
    </source>
</evidence>
<dbReference type="SUPFAM" id="SSF49401">
    <property type="entry name" value="Bacterial adhesins"/>
    <property type="match status" value="6"/>
</dbReference>
<feature type="domain" description="SpaA-like prealbumin fold" evidence="11">
    <location>
        <begin position="1606"/>
        <end position="1691"/>
    </location>
</feature>
<keyword evidence="8" id="KW-0812">Transmembrane</keyword>
<evidence type="ECO:0000256" key="7">
    <source>
        <dbReference type="SAM" id="MobiDB-lite"/>
    </source>
</evidence>
<organism evidence="13 14">
    <name type="scientific">Exiguobacterium marinum</name>
    <dbReference type="NCBI Taxonomy" id="273528"/>
    <lineage>
        <taxon>Bacteria</taxon>
        <taxon>Bacillati</taxon>
        <taxon>Bacillota</taxon>
        <taxon>Bacilli</taxon>
        <taxon>Bacillales</taxon>
        <taxon>Bacillales Family XII. Incertae Sedis</taxon>
        <taxon>Exiguobacterium</taxon>
    </lineage>
</organism>
<feature type="domain" description="SpaA-like prealbumin fold" evidence="11">
    <location>
        <begin position="1147"/>
        <end position="1235"/>
    </location>
</feature>
<evidence type="ECO:0000256" key="5">
    <source>
        <dbReference type="ARBA" id="ARBA00022729"/>
    </source>
</evidence>
<dbReference type="InterPro" id="IPR013783">
    <property type="entry name" value="Ig-like_fold"/>
</dbReference>
<dbReference type="Gene3D" id="2.60.40.1280">
    <property type="match status" value="1"/>
</dbReference>
<feature type="domain" description="Collagen binding" evidence="10">
    <location>
        <begin position="190"/>
        <end position="311"/>
    </location>
</feature>
<evidence type="ECO:0000256" key="9">
    <source>
        <dbReference type="SAM" id="SignalP"/>
    </source>
</evidence>
<feature type="domain" description="SpaA-like prealbumin fold" evidence="11">
    <location>
        <begin position="1423"/>
        <end position="1508"/>
    </location>
</feature>
<dbReference type="InterPro" id="IPR008966">
    <property type="entry name" value="Adhesion_dom_sf"/>
</dbReference>
<feature type="domain" description="SpaA-like prealbumin fold" evidence="11">
    <location>
        <begin position="1332"/>
        <end position="1419"/>
    </location>
</feature>
<keyword evidence="5 9" id="KW-0732">Signal</keyword>